<sequence>MGRAACIRAFRKKHILTSPLPLGPLLSEGEKHDSRRIRLKLEVRLSLDASPSTRRRSILDPTCSTSVIRPWSSSGHSHCFARDFWIRISEASFPLAKGTRHFVLVKLLVCTTLVDAVYAISMIFEELLQAQSKHRALPHSKPQQGSDGASDCLHSLGRDKALSADHPETCRDKHLPFPACLLASAPTLPTRPCQAALVSQRRNQSRHRQCLQLYLLTNRIGRVRRLCLLCRLERLKGSSSV</sequence>
<dbReference type="GeneID" id="24108080"/>
<evidence type="ECO:0000313" key="1">
    <source>
        <dbReference type="EMBL" id="GAC95214.1"/>
    </source>
</evidence>
<dbReference type="HOGENOM" id="CLU_1152212_0_0_1"/>
<gene>
    <name evidence="1" type="ORF">PHSY_002789</name>
</gene>
<name>R9P1W8_PSEHS</name>
<evidence type="ECO:0000313" key="2">
    <source>
        <dbReference type="Proteomes" id="UP000014071"/>
    </source>
</evidence>
<dbReference type="AlphaFoldDB" id="R9P1W8"/>
<keyword evidence="2" id="KW-1185">Reference proteome</keyword>
<proteinExistence type="predicted"/>
<dbReference type="Proteomes" id="UP000014071">
    <property type="component" value="Unassembled WGS sequence"/>
</dbReference>
<protein>
    <submittedName>
        <fullName evidence="1">Uncharacterized protein</fullName>
    </submittedName>
</protein>
<dbReference type="RefSeq" id="XP_012188801.1">
    <property type="nucleotide sequence ID" value="XM_012333411.1"/>
</dbReference>
<accession>R9P1W8</accession>
<organism evidence="1 2">
    <name type="scientific">Pseudozyma hubeiensis (strain SY62)</name>
    <name type="common">Yeast</name>
    <dbReference type="NCBI Taxonomy" id="1305764"/>
    <lineage>
        <taxon>Eukaryota</taxon>
        <taxon>Fungi</taxon>
        <taxon>Dikarya</taxon>
        <taxon>Basidiomycota</taxon>
        <taxon>Ustilaginomycotina</taxon>
        <taxon>Ustilaginomycetes</taxon>
        <taxon>Ustilaginales</taxon>
        <taxon>Ustilaginaceae</taxon>
        <taxon>Pseudozyma</taxon>
    </lineage>
</organism>
<dbReference type="EMBL" id="DF238791">
    <property type="protein sequence ID" value="GAC95214.1"/>
    <property type="molecule type" value="Genomic_DNA"/>
</dbReference>
<reference evidence="2" key="1">
    <citation type="journal article" date="2013" name="Genome Announc.">
        <title>Draft genome sequence of the basidiomycetous yeast-like fungus Pseudozyma hubeiensis SY62, which produces an abundant amount of the biosurfactant mannosylerythritol lipids.</title>
        <authorList>
            <person name="Konishi M."/>
            <person name="Hatada Y."/>
            <person name="Horiuchi J."/>
        </authorList>
    </citation>
    <scope>NUCLEOTIDE SEQUENCE [LARGE SCALE GENOMIC DNA]</scope>
    <source>
        <strain evidence="2">SY62</strain>
    </source>
</reference>